<dbReference type="AlphaFoldDB" id="A0A8C1MQU0"/>
<reference evidence="2" key="2">
    <citation type="submission" date="2025-09" db="UniProtKB">
        <authorList>
            <consortium name="Ensembl"/>
        </authorList>
    </citation>
    <scope>IDENTIFICATION</scope>
</reference>
<sequence length="154" mass="17871">MDPDFSLTVVGTTPFYLYTFSIHMTALNLISIDTRGFNIPHKRTTVLEFLRKTDIDFAMIQESHLLCKDVGRLANKFYHPIATSSTRDQHLASEALHHWASETGMVDIWRLLNPFLKDFTFYSGRHKPFSRLDFIFASKDLFQNIQNAHYILAT</sequence>
<evidence type="ECO:0008006" key="4">
    <source>
        <dbReference type="Google" id="ProtNLM"/>
    </source>
</evidence>
<feature type="transmembrane region" description="Helical" evidence="1">
    <location>
        <begin position="15"/>
        <end position="32"/>
    </location>
</feature>
<evidence type="ECO:0000313" key="3">
    <source>
        <dbReference type="Proteomes" id="UP000694427"/>
    </source>
</evidence>
<dbReference type="InterPro" id="IPR036691">
    <property type="entry name" value="Endo/exonu/phosph_ase_sf"/>
</dbReference>
<protein>
    <recommendedName>
        <fullName evidence="4">Endonuclease/exonuclease/phosphatase domain-containing protein</fullName>
    </recommendedName>
</protein>
<keyword evidence="1" id="KW-0472">Membrane</keyword>
<keyword evidence="3" id="KW-1185">Reference proteome</keyword>
<keyword evidence="1" id="KW-1133">Transmembrane helix</keyword>
<evidence type="ECO:0000256" key="1">
    <source>
        <dbReference type="SAM" id="Phobius"/>
    </source>
</evidence>
<organism evidence="2 3">
    <name type="scientific">Cyprinus carpio</name>
    <name type="common">Common carp</name>
    <dbReference type="NCBI Taxonomy" id="7962"/>
    <lineage>
        <taxon>Eukaryota</taxon>
        <taxon>Metazoa</taxon>
        <taxon>Chordata</taxon>
        <taxon>Craniata</taxon>
        <taxon>Vertebrata</taxon>
        <taxon>Euteleostomi</taxon>
        <taxon>Actinopterygii</taxon>
        <taxon>Neopterygii</taxon>
        <taxon>Teleostei</taxon>
        <taxon>Ostariophysi</taxon>
        <taxon>Cypriniformes</taxon>
        <taxon>Cyprinidae</taxon>
        <taxon>Cyprininae</taxon>
        <taxon>Cyprinus</taxon>
    </lineage>
</organism>
<keyword evidence="1" id="KW-0812">Transmembrane</keyword>
<name>A0A8C1MQU0_CYPCA</name>
<accession>A0A8C1MQU0</accession>
<dbReference type="Ensembl" id="ENSCCRT00010088820.1">
    <property type="protein sequence ID" value="ENSCCRP00010080059.1"/>
    <property type="gene ID" value="ENSCCRG00010034983.1"/>
</dbReference>
<dbReference type="SUPFAM" id="SSF56219">
    <property type="entry name" value="DNase I-like"/>
    <property type="match status" value="1"/>
</dbReference>
<evidence type="ECO:0000313" key="2">
    <source>
        <dbReference type="Ensembl" id="ENSCCRP00010080059.1"/>
    </source>
</evidence>
<dbReference type="Proteomes" id="UP000694427">
    <property type="component" value="Unplaced"/>
</dbReference>
<dbReference type="Gene3D" id="3.60.10.10">
    <property type="entry name" value="Endonuclease/exonuclease/phosphatase"/>
    <property type="match status" value="1"/>
</dbReference>
<proteinExistence type="predicted"/>
<reference evidence="2" key="1">
    <citation type="submission" date="2025-08" db="UniProtKB">
        <authorList>
            <consortium name="Ensembl"/>
        </authorList>
    </citation>
    <scope>IDENTIFICATION</scope>
</reference>